<dbReference type="Proteomes" id="UP001291926">
    <property type="component" value="Unassembled WGS sequence"/>
</dbReference>
<comment type="subcellular location">
    <subcellularLocation>
        <location evidence="2">Membrane</location>
        <topology evidence="2">Multi-pass membrane protein</topology>
    </subcellularLocation>
</comment>
<feature type="transmembrane region" description="Helical" evidence="14">
    <location>
        <begin position="201"/>
        <end position="234"/>
    </location>
</feature>
<dbReference type="PANTHER" id="PTHR45977">
    <property type="entry name" value="TARGET OF ERK KINASE MPK-1"/>
    <property type="match status" value="1"/>
</dbReference>
<gene>
    <name evidence="16" type="ORF">RD792_008261</name>
</gene>
<evidence type="ECO:0000256" key="8">
    <source>
        <dbReference type="ARBA" id="ARBA00022786"/>
    </source>
</evidence>
<feature type="transmembrane region" description="Helical" evidence="14">
    <location>
        <begin position="115"/>
        <end position="136"/>
    </location>
</feature>
<dbReference type="EMBL" id="JAYDYQ010002533">
    <property type="protein sequence ID" value="KAK4485618.1"/>
    <property type="molecule type" value="Genomic_DNA"/>
</dbReference>
<evidence type="ECO:0000259" key="15">
    <source>
        <dbReference type="PROSITE" id="PS50089"/>
    </source>
</evidence>
<keyword evidence="5 14" id="KW-0812">Transmembrane</keyword>
<dbReference type="Pfam" id="PF13639">
    <property type="entry name" value="zf-RING_2"/>
    <property type="match status" value="1"/>
</dbReference>
<evidence type="ECO:0000256" key="9">
    <source>
        <dbReference type="ARBA" id="ARBA00022833"/>
    </source>
</evidence>
<keyword evidence="8" id="KW-0833">Ubl conjugation pathway</keyword>
<dbReference type="Gene3D" id="3.30.40.10">
    <property type="entry name" value="Zinc/RING finger domain, C3HC4 (zinc finger)"/>
    <property type="match status" value="1"/>
</dbReference>
<dbReference type="InterPro" id="IPR013083">
    <property type="entry name" value="Znf_RING/FYVE/PHD"/>
</dbReference>
<dbReference type="PANTHER" id="PTHR45977:SF19">
    <property type="entry name" value="RING-TYPE DOMAIN-CONTAINING PROTEIN"/>
    <property type="match status" value="1"/>
</dbReference>
<accession>A0ABR0DAA0</accession>
<keyword evidence="11 14" id="KW-0472">Membrane</keyword>
<evidence type="ECO:0000256" key="14">
    <source>
        <dbReference type="SAM" id="Phobius"/>
    </source>
</evidence>
<evidence type="ECO:0000256" key="1">
    <source>
        <dbReference type="ARBA" id="ARBA00000900"/>
    </source>
</evidence>
<keyword evidence="4" id="KW-0808">Transferase</keyword>
<evidence type="ECO:0000256" key="11">
    <source>
        <dbReference type="ARBA" id="ARBA00023136"/>
    </source>
</evidence>
<name>A0ABR0DAA0_9LAMI</name>
<dbReference type="EC" id="2.3.2.27" evidence="3"/>
<keyword evidence="9" id="KW-0862">Zinc</keyword>
<comment type="catalytic activity">
    <reaction evidence="1">
        <text>S-ubiquitinyl-[E2 ubiquitin-conjugating enzyme]-L-cysteine + [acceptor protein]-L-lysine = [E2 ubiquitin-conjugating enzyme]-L-cysteine + N(6)-ubiquitinyl-[acceptor protein]-L-lysine.</text>
        <dbReference type="EC" id="2.3.2.27"/>
    </reaction>
</comment>
<feature type="transmembrane region" description="Helical" evidence="14">
    <location>
        <begin position="85"/>
        <end position="103"/>
    </location>
</feature>
<sequence length="346" mass="39533">MNQESQRLSLAGDGGAVPTGNSIGTSISHPFPRTSTHSDHQHRILINDEPQNYSSDDDDDDNDDESAAPLGRNCNYARPFLFLDIIWNISFVLVSVFVLLTSIHEKPSTPLRCWICGYALQCFLHVGFVLAEYQRWDLVDGTGGVRFLRFRGVFMISSLCHNSIIKKLESINTIISSIWWVFGFYWIVIGGQALLQDSPRLYWLSVVFLAFDVFFMIFCIAMACVVFFVLFCCFPILATVAYAMTIQEGASENDIKSLPKYIYRHQNALRSFENDKKQEVNSKAEFFLQPEDSECCICLYKYMDGTELTTLPCKHHFHHECIAKWLRINATCPLCKHNILRGDMLV</sequence>
<feature type="region of interest" description="Disordered" evidence="13">
    <location>
        <begin position="1"/>
        <end position="40"/>
    </location>
</feature>
<evidence type="ECO:0000256" key="5">
    <source>
        <dbReference type="ARBA" id="ARBA00022692"/>
    </source>
</evidence>
<dbReference type="SMART" id="SM00184">
    <property type="entry name" value="RING"/>
    <property type="match status" value="1"/>
</dbReference>
<proteinExistence type="predicted"/>
<evidence type="ECO:0000256" key="3">
    <source>
        <dbReference type="ARBA" id="ARBA00012483"/>
    </source>
</evidence>
<dbReference type="InterPro" id="IPR001841">
    <property type="entry name" value="Znf_RING"/>
</dbReference>
<dbReference type="SUPFAM" id="SSF57850">
    <property type="entry name" value="RING/U-box"/>
    <property type="match status" value="1"/>
</dbReference>
<evidence type="ECO:0000256" key="6">
    <source>
        <dbReference type="ARBA" id="ARBA00022723"/>
    </source>
</evidence>
<reference evidence="16 17" key="1">
    <citation type="journal article" date="2023" name="bioRxiv">
        <title>Genome report: Whole genome sequence and annotation of Penstemon davidsonii.</title>
        <authorList>
            <person name="Ostevik K.L."/>
            <person name="Alabady M."/>
            <person name="Zhang M."/>
            <person name="Rausher M.D."/>
        </authorList>
    </citation>
    <scope>NUCLEOTIDE SEQUENCE [LARGE SCALE GENOMIC DNA]</scope>
    <source>
        <strain evidence="16">DNT005</strain>
        <tissue evidence="16">Whole leaf</tissue>
    </source>
</reference>
<evidence type="ECO:0000313" key="17">
    <source>
        <dbReference type="Proteomes" id="UP001291926"/>
    </source>
</evidence>
<comment type="caution">
    <text evidence="16">The sequence shown here is derived from an EMBL/GenBank/DDBJ whole genome shotgun (WGS) entry which is preliminary data.</text>
</comment>
<evidence type="ECO:0000256" key="4">
    <source>
        <dbReference type="ARBA" id="ARBA00022679"/>
    </source>
</evidence>
<evidence type="ECO:0000256" key="13">
    <source>
        <dbReference type="SAM" id="MobiDB-lite"/>
    </source>
</evidence>
<organism evidence="16 17">
    <name type="scientific">Penstemon davidsonii</name>
    <dbReference type="NCBI Taxonomy" id="160366"/>
    <lineage>
        <taxon>Eukaryota</taxon>
        <taxon>Viridiplantae</taxon>
        <taxon>Streptophyta</taxon>
        <taxon>Embryophyta</taxon>
        <taxon>Tracheophyta</taxon>
        <taxon>Spermatophyta</taxon>
        <taxon>Magnoliopsida</taxon>
        <taxon>eudicotyledons</taxon>
        <taxon>Gunneridae</taxon>
        <taxon>Pentapetalae</taxon>
        <taxon>asterids</taxon>
        <taxon>lamiids</taxon>
        <taxon>Lamiales</taxon>
        <taxon>Plantaginaceae</taxon>
        <taxon>Cheloneae</taxon>
        <taxon>Penstemon</taxon>
    </lineage>
</organism>
<evidence type="ECO:0000256" key="10">
    <source>
        <dbReference type="ARBA" id="ARBA00022989"/>
    </source>
</evidence>
<keyword evidence="7 12" id="KW-0863">Zinc-finger</keyword>
<feature type="transmembrane region" description="Helical" evidence="14">
    <location>
        <begin position="177"/>
        <end position="195"/>
    </location>
</feature>
<evidence type="ECO:0000256" key="7">
    <source>
        <dbReference type="ARBA" id="ARBA00022771"/>
    </source>
</evidence>
<keyword evidence="10 14" id="KW-1133">Transmembrane helix</keyword>
<protein>
    <recommendedName>
        <fullName evidence="3">RING-type E3 ubiquitin transferase</fullName>
        <ecNumber evidence="3">2.3.2.27</ecNumber>
    </recommendedName>
</protein>
<evidence type="ECO:0000256" key="12">
    <source>
        <dbReference type="PROSITE-ProRule" id="PRU00175"/>
    </source>
</evidence>
<feature type="compositionally biased region" description="Polar residues" evidence="13">
    <location>
        <begin position="19"/>
        <end position="28"/>
    </location>
</feature>
<evidence type="ECO:0000256" key="2">
    <source>
        <dbReference type="ARBA" id="ARBA00004141"/>
    </source>
</evidence>
<dbReference type="PROSITE" id="PS50089">
    <property type="entry name" value="ZF_RING_2"/>
    <property type="match status" value="1"/>
</dbReference>
<evidence type="ECO:0000313" key="16">
    <source>
        <dbReference type="EMBL" id="KAK4485618.1"/>
    </source>
</evidence>
<keyword evidence="17" id="KW-1185">Reference proteome</keyword>
<feature type="domain" description="RING-type" evidence="15">
    <location>
        <begin position="295"/>
        <end position="336"/>
    </location>
</feature>
<keyword evidence="6" id="KW-0479">Metal-binding</keyword>